<evidence type="ECO:0000256" key="2">
    <source>
        <dbReference type="ARBA" id="ARBA00022737"/>
    </source>
</evidence>
<dbReference type="Proteomes" id="UP001141552">
    <property type="component" value="Unassembled WGS sequence"/>
</dbReference>
<dbReference type="InterPro" id="IPR002885">
    <property type="entry name" value="PPR_rpt"/>
</dbReference>
<evidence type="ECO:0000256" key="1">
    <source>
        <dbReference type="ARBA" id="ARBA00007626"/>
    </source>
</evidence>
<dbReference type="PANTHER" id="PTHR46128:SF211">
    <property type="entry name" value="PENTACOTRIPEPTIDE-REPEAT REGION OF PRORP DOMAIN-CONTAINING PROTEIN"/>
    <property type="match status" value="1"/>
</dbReference>
<sequence>MIANSTHLVADLFGGLITIQHAIADAGELVKLLLADYPKMVHGLCQTWQSSVAVGLLLRMLEVGYYPHRLNYAKLVESLCKDGKVDEALDIVSKLVRDKGLIPASFTCNNLIRALCDDGQCDRALDFLDELLALRVYPDEFAYDILLDALLKEGGRYSQRAELVLARHQNRIFALLNNGYKPDSCTYTNLVDGYLKTGMINEAEQLLDAMSQIGLVPDNVVCNSVLGGLLSNHINENGNAPVIQ</sequence>
<dbReference type="InterPro" id="IPR011990">
    <property type="entry name" value="TPR-like_helical_dom_sf"/>
</dbReference>
<keyword evidence="5" id="KW-1185">Reference proteome</keyword>
<dbReference type="Gene3D" id="1.25.40.10">
    <property type="entry name" value="Tetratricopeptide repeat domain"/>
    <property type="match status" value="3"/>
</dbReference>
<proteinExistence type="inferred from homology"/>
<dbReference type="PANTHER" id="PTHR46128">
    <property type="entry name" value="MITOCHONDRIAL GROUP I INTRON SPLICING FACTOR CCM1"/>
    <property type="match status" value="1"/>
</dbReference>
<evidence type="ECO:0000256" key="3">
    <source>
        <dbReference type="PROSITE-ProRule" id="PRU00708"/>
    </source>
</evidence>
<gene>
    <name evidence="4" type="ORF">Tsubulata_018888</name>
</gene>
<dbReference type="NCBIfam" id="TIGR00756">
    <property type="entry name" value="PPR"/>
    <property type="match status" value="3"/>
</dbReference>
<dbReference type="Pfam" id="PF13041">
    <property type="entry name" value="PPR_2"/>
    <property type="match status" value="2"/>
</dbReference>
<reference evidence="4" key="2">
    <citation type="journal article" date="2023" name="Plants (Basel)">
        <title>Annotation of the Turnera subulata (Passifloraceae) Draft Genome Reveals the S-Locus Evolved after the Divergence of Turneroideae from Passifloroideae in a Stepwise Manner.</title>
        <authorList>
            <person name="Henning P.M."/>
            <person name="Roalson E.H."/>
            <person name="Mir W."/>
            <person name="McCubbin A.G."/>
            <person name="Shore J.S."/>
        </authorList>
    </citation>
    <scope>NUCLEOTIDE SEQUENCE</scope>
    <source>
        <strain evidence="4">F60SS</strain>
    </source>
</reference>
<dbReference type="EMBL" id="JAKUCV010002982">
    <property type="protein sequence ID" value="KAJ4840703.1"/>
    <property type="molecule type" value="Genomic_DNA"/>
</dbReference>
<organism evidence="4 5">
    <name type="scientific">Turnera subulata</name>
    <dbReference type="NCBI Taxonomy" id="218843"/>
    <lineage>
        <taxon>Eukaryota</taxon>
        <taxon>Viridiplantae</taxon>
        <taxon>Streptophyta</taxon>
        <taxon>Embryophyta</taxon>
        <taxon>Tracheophyta</taxon>
        <taxon>Spermatophyta</taxon>
        <taxon>Magnoliopsida</taxon>
        <taxon>eudicotyledons</taxon>
        <taxon>Gunneridae</taxon>
        <taxon>Pentapetalae</taxon>
        <taxon>rosids</taxon>
        <taxon>fabids</taxon>
        <taxon>Malpighiales</taxon>
        <taxon>Passifloraceae</taxon>
        <taxon>Turnera</taxon>
    </lineage>
</organism>
<feature type="repeat" description="PPR" evidence="3">
    <location>
        <begin position="183"/>
        <end position="217"/>
    </location>
</feature>
<comment type="similarity">
    <text evidence="1">Belongs to the PPR family. P subfamily.</text>
</comment>
<keyword evidence="2" id="KW-0677">Repeat</keyword>
<dbReference type="AlphaFoldDB" id="A0A9Q0JGB4"/>
<evidence type="ECO:0000313" key="5">
    <source>
        <dbReference type="Proteomes" id="UP001141552"/>
    </source>
</evidence>
<feature type="repeat" description="PPR" evidence="3">
    <location>
        <begin position="104"/>
        <end position="138"/>
    </location>
</feature>
<evidence type="ECO:0008006" key="6">
    <source>
        <dbReference type="Google" id="ProtNLM"/>
    </source>
</evidence>
<dbReference type="Pfam" id="PF01535">
    <property type="entry name" value="PPR"/>
    <property type="match status" value="1"/>
</dbReference>
<feature type="repeat" description="PPR" evidence="3">
    <location>
        <begin position="68"/>
        <end position="103"/>
    </location>
</feature>
<dbReference type="InterPro" id="IPR050872">
    <property type="entry name" value="PPR_P_subfamily"/>
</dbReference>
<reference evidence="4" key="1">
    <citation type="submission" date="2022-02" db="EMBL/GenBank/DDBJ databases">
        <authorList>
            <person name="Henning P.M."/>
            <person name="McCubbin A.G."/>
            <person name="Shore J.S."/>
        </authorList>
    </citation>
    <scope>NUCLEOTIDE SEQUENCE</scope>
    <source>
        <strain evidence="4">F60SS</strain>
        <tissue evidence="4">Leaves</tissue>
    </source>
</reference>
<protein>
    <recommendedName>
        <fullName evidence="6">Pentacotripeptide-repeat region of PRORP domain-containing protein</fullName>
    </recommendedName>
</protein>
<name>A0A9Q0JGB4_9ROSI</name>
<evidence type="ECO:0000313" key="4">
    <source>
        <dbReference type="EMBL" id="KAJ4840703.1"/>
    </source>
</evidence>
<accession>A0A9Q0JGB4</accession>
<dbReference type="OrthoDB" id="42736at2759"/>
<comment type="caution">
    <text evidence="4">The sequence shown here is derived from an EMBL/GenBank/DDBJ whole genome shotgun (WGS) entry which is preliminary data.</text>
</comment>
<dbReference type="PROSITE" id="PS51375">
    <property type="entry name" value="PPR"/>
    <property type="match status" value="3"/>
</dbReference>